<feature type="transmembrane region" description="Helical" evidence="1">
    <location>
        <begin position="6"/>
        <end position="28"/>
    </location>
</feature>
<dbReference type="EMBL" id="QMQZ01000003">
    <property type="protein sequence ID" value="RLE52331.1"/>
    <property type="molecule type" value="Genomic_DNA"/>
</dbReference>
<evidence type="ECO:0008006" key="6">
    <source>
        <dbReference type="Google" id="ProtNLM"/>
    </source>
</evidence>
<feature type="transmembrane region" description="Helical" evidence="1">
    <location>
        <begin position="96"/>
        <end position="114"/>
    </location>
</feature>
<feature type="transmembrane region" description="Helical" evidence="1">
    <location>
        <begin position="161"/>
        <end position="179"/>
    </location>
</feature>
<reference evidence="4 5" key="1">
    <citation type="submission" date="2018-06" db="EMBL/GenBank/DDBJ databases">
        <title>Extensive metabolic versatility and redundancy in microbially diverse, dynamic hydrothermal sediments.</title>
        <authorList>
            <person name="Dombrowski N."/>
            <person name="Teske A."/>
            <person name="Baker B.J."/>
        </authorList>
    </citation>
    <scope>NUCLEOTIDE SEQUENCE [LARGE SCALE GENOMIC DNA]</scope>
    <source>
        <strain evidence="3">B20_G2</strain>
        <strain evidence="2">B29_G17</strain>
    </source>
</reference>
<protein>
    <recommendedName>
        <fullName evidence="6">Phosphatidate cytidylyltransferase</fullName>
    </recommendedName>
</protein>
<organism evidence="2 4">
    <name type="scientific">Thermoproteota archaeon</name>
    <dbReference type="NCBI Taxonomy" id="2056631"/>
    <lineage>
        <taxon>Archaea</taxon>
        <taxon>Thermoproteota</taxon>
    </lineage>
</organism>
<keyword evidence="1" id="KW-1133">Transmembrane helix</keyword>
<dbReference type="EMBL" id="QMRA01000021">
    <property type="protein sequence ID" value="RLE54577.1"/>
    <property type="molecule type" value="Genomic_DNA"/>
</dbReference>
<dbReference type="AlphaFoldDB" id="A0A497EZ85"/>
<evidence type="ECO:0000256" key="1">
    <source>
        <dbReference type="SAM" id="Phobius"/>
    </source>
</evidence>
<dbReference type="Proteomes" id="UP000269499">
    <property type="component" value="Unassembled WGS sequence"/>
</dbReference>
<comment type="caution">
    <text evidence="2">The sequence shown here is derived from an EMBL/GenBank/DDBJ whole genome shotgun (WGS) entry which is preliminary data.</text>
</comment>
<evidence type="ECO:0000313" key="5">
    <source>
        <dbReference type="Proteomes" id="UP000269499"/>
    </source>
</evidence>
<dbReference type="InterPro" id="IPR037997">
    <property type="entry name" value="Dgk1-like"/>
</dbReference>
<sequence>MASLYDLTLVLIVYIIVIMIIGLTEIARKKLNLSSKITRRVIHLFAGDTILFLPLFTDKIYPALLPIGLGLMTAIAFAFKKSFLTTTMIEEEDVALHAYGPVYYIISILILVLTLWDKKYIAMAATMVMAWGDGSAPIIARKVKNTHKYIGNRTIEGSLSMLAFGFLGALLAITTAMQIEQGYITWQLAILRAAIASIVGTIAEALSIGPLKHFDNFTVPLLSALALYFTW</sequence>
<keyword evidence="1" id="KW-0812">Transmembrane</keyword>
<evidence type="ECO:0000313" key="2">
    <source>
        <dbReference type="EMBL" id="RLE52331.1"/>
    </source>
</evidence>
<name>A0A497EZ85_9CREN</name>
<dbReference type="PANTHER" id="PTHR31303">
    <property type="entry name" value="CTP-DEPENDENT DIACYLGLYCEROL KINASE 1"/>
    <property type="match status" value="1"/>
</dbReference>
<proteinExistence type="predicted"/>
<feature type="transmembrane region" description="Helical" evidence="1">
    <location>
        <begin position="185"/>
        <end position="206"/>
    </location>
</feature>
<dbReference type="PANTHER" id="PTHR31303:SF1">
    <property type="entry name" value="CTP-DEPENDENT DIACYLGLYCEROL KINASE 1"/>
    <property type="match status" value="1"/>
</dbReference>
<evidence type="ECO:0000313" key="4">
    <source>
        <dbReference type="Proteomes" id="UP000268446"/>
    </source>
</evidence>
<dbReference type="Proteomes" id="UP000268446">
    <property type="component" value="Unassembled WGS sequence"/>
</dbReference>
<gene>
    <name evidence="2" type="ORF">DRJ20_00310</name>
    <name evidence="3" type="ORF">DRJ26_01740</name>
</gene>
<evidence type="ECO:0000313" key="3">
    <source>
        <dbReference type="EMBL" id="RLE54577.1"/>
    </source>
</evidence>
<keyword evidence="1" id="KW-0472">Membrane</keyword>
<feature type="transmembrane region" description="Helical" evidence="1">
    <location>
        <begin position="63"/>
        <end position="84"/>
    </location>
</feature>
<dbReference type="GO" id="GO:0004143">
    <property type="term" value="F:ATP-dependent diacylglycerol kinase activity"/>
    <property type="evidence" value="ECO:0007669"/>
    <property type="project" value="InterPro"/>
</dbReference>
<accession>A0A497EZ85</accession>